<name>A0A1I7Y5W0_9BILA</name>
<protein>
    <submittedName>
        <fullName evidence="3">Protein kinase domain-containing protein</fullName>
    </submittedName>
</protein>
<sequence>MFRGSRITDSATLHDQSKNRIEMFHFQKDDVREKFSTWWEQSLSDFDMISVGLNDDDRRSLLLSYLDESSLNYFTTIIWPLKHYELSFSALVSRMKEVFDSAQSTFARRLEVLQICKEPEVDIATYSEKILRCGESFDFERMTSDQFLCLRLALGLKGQRNKSYLQEILSRMAKAPQTTYDELVVALQEVEKVINEGITLGILSLRNYLVPGFVYFEVPILYGTYKAFWNAKKEESVVKCADISEIPILNEERRKAGLSPETLQKILDSKVVLHDDHVWIQEFFRQMPDFVSHHKNDKSPVILAASGTMAVLSLLTDERWKSCELHVVFGRVSLKNAKGELLHCILISIPKKANVHRMKKIRANSNVDENTSEHLELLGYCGERFLTSQDNPPYMEIRRVTDLFAVTTLSMKEITVAILSEVDARDGKKLVEIKMHPFSQLDFRKACYGCIEVAVSSCRTATEIVRERGMNHVPIKRQEIYQEDGLSVQGQRYAYHCIKKALEILDKNPDCRLLHVDKMRDAEDLRFCKREA</sequence>
<dbReference type="WBParaSite" id="L893_g12798.t1">
    <property type="protein sequence ID" value="L893_g12798.t1"/>
    <property type="gene ID" value="L893_g12798"/>
</dbReference>
<dbReference type="Proteomes" id="UP000095287">
    <property type="component" value="Unplaced"/>
</dbReference>
<dbReference type="Pfam" id="PF23309">
    <property type="entry name" value="DUF7083"/>
    <property type="match status" value="1"/>
</dbReference>
<reference evidence="3" key="1">
    <citation type="submission" date="2016-11" db="UniProtKB">
        <authorList>
            <consortium name="WormBaseParasite"/>
        </authorList>
    </citation>
    <scope>IDENTIFICATION</scope>
</reference>
<evidence type="ECO:0000313" key="3">
    <source>
        <dbReference type="WBParaSite" id="L893_g12798.t1"/>
    </source>
</evidence>
<dbReference type="InterPro" id="IPR055510">
    <property type="entry name" value="DUF7083"/>
</dbReference>
<evidence type="ECO:0000313" key="2">
    <source>
        <dbReference type="Proteomes" id="UP000095287"/>
    </source>
</evidence>
<feature type="domain" description="DUF7083" evidence="1">
    <location>
        <begin position="18"/>
        <end position="101"/>
    </location>
</feature>
<proteinExistence type="predicted"/>
<organism evidence="2 3">
    <name type="scientific">Steinernema glaseri</name>
    <dbReference type="NCBI Taxonomy" id="37863"/>
    <lineage>
        <taxon>Eukaryota</taxon>
        <taxon>Metazoa</taxon>
        <taxon>Ecdysozoa</taxon>
        <taxon>Nematoda</taxon>
        <taxon>Chromadorea</taxon>
        <taxon>Rhabditida</taxon>
        <taxon>Tylenchina</taxon>
        <taxon>Panagrolaimomorpha</taxon>
        <taxon>Strongyloidoidea</taxon>
        <taxon>Steinernematidae</taxon>
        <taxon>Steinernema</taxon>
    </lineage>
</organism>
<evidence type="ECO:0000259" key="1">
    <source>
        <dbReference type="Pfam" id="PF23309"/>
    </source>
</evidence>
<dbReference type="AlphaFoldDB" id="A0A1I7Y5W0"/>
<keyword evidence="2" id="KW-1185">Reference proteome</keyword>
<accession>A0A1I7Y5W0</accession>